<evidence type="ECO:0000313" key="7">
    <source>
        <dbReference type="Proteomes" id="UP001500755"/>
    </source>
</evidence>
<keyword evidence="2" id="KW-0677">Repeat</keyword>
<evidence type="ECO:0000256" key="3">
    <source>
        <dbReference type="ARBA" id="ARBA00023315"/>
    </source>
</evidence>
<dbReference type="InterPro" id="IPR000182">
    <property type="entry name" value="GNAT_dom"/>
</dbReference>
<reference evidence="6 7" key="1">
    <citation type="journal article" date="2019" name="Int. J. Syst. Evol. Microbiol.">
        <title>The Global Catalogue of Microorganisms (GCM) 10K type strain sequencing project: providing services to taxonomists for standard genome sequencing and annotation.</title>
        <authorList>
            <consortium name="The Broad Institute Genomics Platform"/>
            <consortium name="The Broad Institute Genome Sequencing Center for Infectious Disease"/>
            <person name="Wu L."/>
            <person name="Ma J."/>
        </authorList>
    </citation>
    <scope>NUCLEOTIDE SEQUENCE [LARGE SCALE GENOMIC DNA]</scope>
    <source>
        <strain evidence="6 7">JCM 14546</strain>
    </source>
</reference>
<dbReference type="EMBL" id="BAAANO010000037">
    <property type="protein sequence ID" value="GAA2015309.1"/>
    <property type="molecule type" value="Genomic_DNA"/>
</dbReference>
<dbReference type="PANTHER" id="PTHR43072:SF23">
    <property type="entry name" value="UPF0039 PROTEIN C11D3.02C"/>
    <property type="match status" value="1"/>
</dbReference>
<dbReference type="InterPro" id="IPR017813">
    <property type="entry name" value="Mycothiol_AcTrfase"/>
</dbReference>
<accession>A0ABN2TN96</accession>
<dbReference type="InterPro" id="IPR016181">
    <property type="entry name" value="Acyl_CoA_acyltransferase"/>
</dbReference>
<keyword evidence="1" id="KW-0808">Transferase</keyword>
<dbReference type="NCBIfam" id="TIGR03448">
    <property type="entry name" value="mycothiol_MshD"/>
    <property type="match status" value="1"/>
</dbReference>
<proteinExistence type="predicted"/>
<dbReference type="PROSITE" id="PS51186">
    <property type="entry name" value="GNAT"/>
    <property type="match status" value="1"/>
</dbReference>
<dbReference type="PANTHER" id="PTHR43072">
    <property type="entry name" value="N-ACETYLTRANSFERASE"/>
    <property type="match status" value="1"/>
</dbReference>
<comment type="caution">
    <text evidence="6">The sequence shown here is derived from an EMBL/GenBank/DDBJ whole genome shotgun (WGS) entry which is preliminary data.</text>
</comment>
<feature type="domain" description="N-acetyltransferase" evidence="5">
    <location>
        <begin position="158"/>
        <end position="305"/>
    </location>
</feature>
<sequence length="305" mass="32263">MPRNESPLIGDVEQFTVMPPEVSALLAAATTVDGTPPISDGLLALVHDPTPQTRMWGLRDPGGALLGFGVAAPQGERGAAEAVLAPAHRGTGAGGALVRRMHADLTAAGTPAWFWSHGDHPAAGHLAAALGYARERELLQLHTDDSPVVPAPAAPDGVVLRDFAPGDEPGWLRVNNAAFDWHPEQGRQTPEDIAAIVGDPDFRPADVVIAERDRALIGFHQVKLHTDHPSGKTVGEVYVVAVDPHVHAKGVGRALTLEGMRRLLGLGAQVIELYVESDNVPARRLYESLGFTHAVVHASFAPPTE</sequence>
<dbReference type="PIRSF" id="PIRSF021524">
    <property type="entry name" value="MSH_acetyltransferase"/>
    <property type="match status" value="1"/>
</dbReference>
<evidence type="ECO:0000313" key="6">
    <source>
        <dbReference type="EMBL" id="GAA2015309.1"/>
    </source>
</evidence>
<dbReference type="Pfam" id="PF00583">
    <property type="entry name" value="Acetyltransf_1"/>
    <property type="match status" value="1"/>
</dbReference>
<keyword evidence="7" id="KW-1185">Reference proteome</keyword>
<name>A0ABN2TN96_9MICO</name>
<evidence type="ECO:0000256" key="2">
    <source>
        <dbReference type="ARBA" id="ARBA00022737"/>
    </source>
</evidence>
<dbReference type="CDD" id="cd04301">
    <property type="entry name" value="NAT_SF"/>
    <property type="match status" value="1"/>
</dbReference>
<gene>
    <name evidence="6" type="primary">mshD</name>
    <name evidence="6" type="ORF">GCM10009755_28820</name>
</gene>
<dbReference type="RefSeq" id="WP_344310868.1">
    <property type="nucleotide sequence ID" value="NZ_BAAANO010000037.1"/>
</dbReference>
<dbReference type="Proteomes" id="UP001500755">
    <property type="component" value="Unassembled WGS sequence"/>
</dbReference>
<evidence type="ECO:0000256" key="1">
    <source>
        <dbReference type="ARBA" id="ARBA00022679"/>
    </source>
</evidence>
<dbReference type="SUPFAM" id="SSF55729">
    <property type="entry name" value="Acyl-CoA N-acyltransferases (Nat)"/>
    <property type="match status" value="1"/>
</dbReference>
<organism evidence="6 7">
    <name type="scientific">Brevibacterium samyangense</name>
    <dbReference type="NCBI Taxonomy" id="366888"/>
    <lineage>
        <taxon>Bacteria</taxon>
        <taxon>Bacillati</taxon>
        <taxon>Actinomycetota</taxon>
        <taxon>Actinomycetes</taxon>
        <taxon>Micrococcales</taxon>
        <taxon>Brevibacteriaceae</taxon>
        <taxon>Brevibacterium</taxon>
    </lineage>
</organism>
<protein>
    <recommendedName>
        <fullName evidence="4">Mycothiol synthase</fullName>
        <ecNumber evidence="4">2.3.1.189</ecNumber>
    </recommendedName>
</protein>
<evidence type="ECO:0000259" key="5">
    <source>
        <dbReference type="PROSITE" id="PS51186"/>
    </source>
</evidence>
<evidence type="ECO:0000256" key="4">
    <source>
        <dbReference type="NCBIfam" id="TIGR03448"/>
    </source>
</evidence>
<dbReference type="EC" id="2.3.1.189" evidence="4"/>
<keyword evidence="3" id="KW-0012">Acyltransferase</keyword>
<dbReference type="Gene3D" id="3.40.630.30">
    <property type="match status" value="1"/>
</dbReference>